<protein>
    <submittedName>
        <fullName evidence="3">Uncharacterized protein</fullName>
    </submittedName>
</protein>
<feature type="region of interest" description="Disordered" evidence="1">
    <location>
        <begin position="534"/>
        <end position="565"/>
    </location>
</feature>
<feature type="compositionally biased region" description="Low complexity" evidence="1">
    <location>
        <begin position="540"/>
        <end position="552"/>
    </location>
</feature>
<feature type="region of interest" description="Disordered" evidence="1">
    <location>
        <begin position="467"/>
        <end position="487"/>
    </location>
</feature>
<feature type="transmembrane region" description="Helical" evidence="2">
    <location>
        <begin position="152"/>
        <end position="173"/>
    </location>
</feature>
<feature type="compositionally biased region" description="Low complexity" evidence="1">
    <location>
        <begin position="472"/>
        <end position="485"/>
    </location>
</feature>
<keyword evidence="2" id="KW-0472">Membrane</keyword>
<feature type="region of interest" description="Disordered" evidence="1">
    <location>
        <begin position="237"/>
        <end position="290"/>
    </location>
</feature>
<evidence type="ECO:0000313" key="3">
    <source>
        <dbReference type="EMBL" id="KAJ7076734.1"/>
    </source>
</evidence>
<feature type="region of interest" description="Disordered" evidence="1">
    <location>
        <begin position="329"/>
        <end position="359"/>
    </location>
</feature>
<name>A0AAD6TWG7_9AGAR</name>
<dbReference type="Proteomes" id="UP001222325">
    <property type="component" value="Unassembled WGS sequence"/>
</dbReference>
<dbReference type="EMBL" id="JARJCN010000078">
    <property type="protein sequence ID" value="KAJ7076734.1"/>
    <property type="molecule type" value="Genomic_DNA"/>
</dbReference>
<organism evidence="3 4">
    <name type="scientific">Mycena belliarum</name>
    <dbReference type="NCBI Taxonomy" id="1033014"/>
    <lineage>
        <taxon>Eukaryota</taxon>
        <taxon>Fungi</taxon>
        <taxon>Dikarya</taxon>
        <taxon>Basidiomycota</taxon>
        <taxon>Agaricomycotina</taxon>
        <taxon>Agaricomycetes</taxon>
        <taxon>Agaricomycetidae</taxon>
        <taxon>Agaricales</taxon>
        <taxon>Marasmiineae</taxon>
        <taxon>Mycenaceae</taxon>
        <taxon>Mycena</taxon>
    </lineage>
</organism>
<evidence type="ECO:0000313" key="4">
    <source>
        <dbReference type="Proteomes" id="UP001222325"/>
    </source>
</evidence>
<proteinExistence type="predicted"/>
<evidence type="ECO:0000256" key="2">
    <source>
        <dbReference type="SAM" id="Phobius"/>
    </source>
</evidence>
<dbReference type="AlphaFoldDB" id="A0AAD6TWG7"/>
<reference evidence="3" key="1">
    <citation type="submission" date="2023-03" db="EMBL/GenBank/DDBJ databases">
        <title>Massive genome expansion in bonnet fungi (Mycena s.s.) driven by repeated elements and novel gene families across ecological guilds.</title>
        <authorList>
            <consortium name="Lawrence Berkeley National Laboratory"/>
            <person name="Harder C.B."/>
            <person name="Miyauchi S."/>
            <person name="Viragh M."/>
            <person name="Kuo A."/>
            <person name="Thoen E."/>
            <person name="Andreopoulos B."/>
            <person name="Lu D."/>
            <person name="Skrede I."/>
            <person name="Drula E."/>
            <person name="Henrissat B."/>
            <person name="Morin E."/>
            <person name="Kohler A."/>
            <person name="Barry K."/>
            <person name="LaButti K."/>
            <person name="Morin E."/>
            <person name="Salamov A."/>
            <person name="Lipzen A."/>
            <person name="Mereny Z."/>
            <person name="Hegedus B."/>
            <person name="Baldrian P."/>
            <person name="Stursova M."/>
            <person name="Weitz H."/>
            <person name="Taylor A."/>
            <person name="Grigoriev I.V."/>
            <person name="Nagy L.G."/>
            <person name="Martin F."/>
            <person name="Kauserud H."/>
        </authorList>
    </citation>
    <scope>NUCLEOTIDE SEQUENCE</scope>
    <source>
        <strain evidence="3">CBHHK173m</strain>
    </source>
</reference>
<sequence>TAGCATGAFYTSPTLAQSYDSSSPLSITWKPELSCLLPAPSLVDIYMYAPGKTNAFMHKWLGVPYATGNYSVALLPRWWNASSSVSLQVMVVAANTPPFLSTIPAGPVFTATYVANSSTVAPAADTSVSGSDTTTVTATQLSGLTKHKLSKGATAAAVLLPLIFVLLLIFAYLKVSRARGAARRSEWSEKLDKRMSTISTDWKSVTAAGAKEAIRHSMAVRDSVAFSFSHGATNTSSNVDADPVVMGEKPPRVSAEDLPRTSLGSGVGVGVGARRPRTQATPPERTSRAVSFADAAHPRPSMTNSVYSRQSRAFHTASTYGDFVEGDAPPVPALPSPSRAQEGGDAMTSPRQTAGPLTLTPDDIRRRMTLGQGQQNGGEWRQSVDEVFGALSMMRTGNSPSTPDAAEDDGGEYLFAPVQETVFSYPGTPVAGATGFGGASPAAPASPFSMPMSKPTMSPDEMLRAYATNHTGPSAPSSGRSSPAPATKPLSVLSRAITRKSSKQHFVSPLSNSTTGAEVVSTISGSGMRVLYAQPETGEADASARTSASSGAGMIRAGPGARLSR</sequence>
<feature type="compositionally biased region" description="Basic and acidic residues" evidence="1">
    <location>
        <begin position="249"/>
        <end position="259"/>
    </location>
</feature>
<evidence type="ECO:0000256" key="1">
    <source>
        <dbReference type="SAM" id="MobiDB-lite"/>
    </source>
</evidence>
<comment type="caution">
    <text evidence="3">The sequence shown here is derived from an EMBL/GenBank/DDBJ whole genome shotgun (WGS) entry which is preliminary data.</text>
</comment>
<keyword evidence="4" id="KW-1185">Reference proteome</keyword>
<feature type="non-terminal residue" evidence="3">
    <location>
        <position position="1"/>
    </location>
</feature>
<accession>A0AAD6TWG7</accession>
<gene>
    <name evidence="3" type="ORF">B0H15DRAFT_790285</name>
</gene>
<keyword evidence="2" id="KW-0812">Transmembrane</keyword>
<keyword evidence="2" id="KW-1133">Transmembrane helix</keyword>